<organism evidence="1 2">
    <name type="scientific">Symbiodinium pilosum</name>
    <name type="common">Dinoflagellate</name>
    <dbReference type="NCBI Taxonomy" id="2952"/>
    <lineage>
        <taxon>Eukaryota</taxon>
        <taxon>Sar</taxon>
        <taxon>Alveolata</taxon>
        <taxon>Dinophyceae</taxon>
        <taxon>Suessiales</taxon>
        <taxon>Symbiodiniaceae</taxon>
        <taxon>Symbiodinium</taxon>
    </lineage>
</organism>
<name>A0A812MEP1_SYMPI</name>
<dbReference type="AlphaFoldDB" id="A0A812MEP1"/>
<dbReference type="Proteomes" id="UP000649617">
    <property type="component" value="Unassembled WGS sequence"/>
</dbReference>
<evidence type="ECO:0000313" key="2">
    <source>
        <dbReference type="Proteomes" id="UP000649617"/>
    </source>
</evidence>
<evidence type="ECO:0000313" key="1">
    <source>
        <dbReference type="EMBL" id="CAE7264532.1"/>
    </source>
</evidence>
<keyword evidence="2" id="KW-1185">Reference proteome</keyword>
<reference evidence="1" key="1">
    <citation type="submission" date="2021-02" db="EMBL/GenBank/DDBJ databases">
        <authorList>
            <person name="Dougan E. K."/>
            <person name="Rhodes N."/>
            <person name="Thang M."/>
            <person name="Chan C."/>
        </authorList>
    </citation>
    <scope>NUCLEOTIDE SEQUENCE</scope>
</reference>
<dbReference type="EMBL" id="CAJNIZ010008131">
    <property type="protein sequence ID" value="CAE7264532.1"/>
    <property type="molecule type" value="Genomic_DNA"/>
</dbReference>
<gene>
    <name evidence="1" type="ORF">SPIL2461_LOCUS5661</name>
</gene>
<comment type="caution">
    <text evidence="1">The sequence shown here is derived from an EMBL/GenBank/DDBJ whole genome shotgun (WGS) entry which is preliminary data.</text>
</comment>
<sequence>PNGPLSHGQIQALAEGYRAGQLHRQEQELQWLGALCILALVLAVAEESALRQCRLFAHHAVKSWFAEPAMFKMVHILTKKAARKEVLACGSA</sequence>
<proteinExistence type="predicted"/>
<accession>A0A812MEP1</accession>
<protein>
    <submittedName>
        <fullName evidence="1">Uncharacterized protein</fullName>
    </submittedName>
</protein>
<feature type="non-terminal residue" evidence="1">
    <location>
        <position position="1"/>
    </location>
</feature>